<proteinExistence type="predicted"/>
<gene>
    <name evidence="1" type="ORF">RRG08_036172</name>
</gene>
<protein>
    <submittedName>
        <fullName evidence="1">Uncharacterized protein</fullName>
    </submittedName>
</protein>
<keyword evidence="2" id="KW-1185">Reference proteome</keyword>
<accession>A0AAE1CEP5</accession>
<dbReference type="Proteomes" id="UP001283361">
    <property type="component" value="Unassembled WGS sequence"/>
</dbReference>
<dbReference type="AlphaFoldDB" id="A0AAE1CEP5"/>
<dbReference type="EMBL" id="JAWDGP010008094">
    <property type="protein sequence ID" value="KAK3691368.1"/>
    <property type="molecule type" value="Genomic_DNA"/>
</dbReference>
<name>A0AAE1CEP5_9GAST</name>
<comment type="caution">
    <text evidence="1">The sequence shown here is derived from an EMBL/GenBank/DDBJ whole genome shotgun (WGS) entry which is preliminary data.</text>
</comment>
<reference evidence="1" key="1">
    <citation type="journal article" date="2023" name="G3 (Bethesda)">
        <title>A reference genome for the long-term kleptoplast-retaining sea slug Elysia crispata morphotype clarki.</title>
        <authorList>
            <person name="Eastman K.E."/>
            <person name="Pendleton A.L."/>
            <person name="Shaikh M.A."/>
            <person name="Suttiyut T."/>
            <person name="Ogas R."/>
            <person name="Tomko P."/>
            <person name="Gavelis G."/>
            <person name="Widhalm J.R."/>
            <person name="Wisecaver J.H."/>
        </authorList>
    </citation>
    <scope>NUCLEOTIDE SEQUENCE</scope>
    <source>
        <strain evidence="1">ECLA1</strain>
    </source>
</reference>
<evidence type="ECO:0000313" key="2">
    <source>
        <dbReference type="Proteomes" id="UP001283361"/>
    </source>
</evidence>
<evidence type="ECO:0000313" key="1">
    <source>
        <dbReference type="EMBL" id="KAK3691368.1"/>
    </source>
</evidence>
<organism evidence="1 2">
    <name type="scientific">Elysia crispata</name>
    <name type="common">lettuce slug</name>
    <dbReference type="NCBI Taxonomy" id="231223"/>
    <lineage>
        <taxon>Eukaryota</taxon>
        <taxon>Metazoa</taxon>
        <taxon>Spiralia</taxon>
        <taxon>Lophotrochozoa</taxon>
        <taxon>Mollusca</taxon>
        <taxon>Gastropoda</taxon>
        <taxon>Heterobranchia</taxon>
        <taxon>Euthyneura</taxon>
        <taxon>Panpulmonata</taxon>
        <taxon>Sacoglossa</taxon>
        <taxon>Placobranchoidea</taxon>
        <taxon>Plakobranchidae</taxon>
        <taxon>Elysia</taxon>
    </lineage>
</organism>
<sequence length="170" mass="19280">MEAIYCFILLQFPLQFTYIGLTCDTQRKAALTSNQQPLSVDWRSRGGRMFPRSSHNWPVVVATSFRARVTTGQSWWPQVSALESQLASRGGHKFPRSSHNWPVVVATSFRARVTTGQSWWPQVSALEPQLASRGGHKFPRSSHNWPVVVATSFRARVTTGQSWWPRSSHN</sequence>